<dbReference type="SUPFAM" id="SSF51735">
    <property type="entry name" value="NAD(P)-binding Rossmann-fold domains"/>
    <property type="match status" value="1"/>
</dbReference>
<organism evidence="13 14">
    <name type="scientific">Algivirga pacifica</name>
    <dbReference type="NCBI Taxonomy" id="1162670"/>
    <lineage>
        <taxon>Bacteria</taxon>
        <taxon>Pseudomonadati</taxon>
        <taxon>Bacteroidota</taxon>
        <taxon>Cytophagia</taxon>
        <taxon>Cytophagales</taxon>
        <taxon>Flammeovirgaceae</taxon>
        <taxon>Algivirga</taxon>
    </lineage>
</organism>
<comment type="miscellaneous">
    <text evidence="8">During catalysis, the active site Cys acts as a nucleophile attacking the alpha-carbonyl group of tRNA-bound glutamate with the formation of a thioester intermediate between enzyme and glutamate, and the concomitant release of tRNA(Glu). The thioester intermediate is finally reduced by direct hydride transfer from NADPH, to form the product GSA.</text>
</comment>
<dbReference type="InterPro" id="IPR036453">
    <property type="entry name" value="GluRdtase_dimer_dom_sf"/>
</dbReference>
<sequence>MQNNFKAISLSYKTAPLEIRGQFSIQEGEYADVLLKIKETIGIQEALIVSTCNRTEVYYSASEDLSIPLIKLLCVQKGIPSEDATDLFANITDPQEALWHLFSVSMGLESQVVGDIQISNQVKRSYQQSADADMAGPFLHRLMHSIFYTNKRVAQETAFRDGAASVSYAAVEMVEELTNDIHQPKILVVGVGEIGEDVVRNLLNTDITDVQICNRTFSKAEALAEECGFEAIDFSHVWHASKEADVIISSVAVPDFFHKERVNEMDILAFKCFVDLSVPRSVAHEVEQIPGVLVYTVDDINNRADKALEKRKKAVPHVKNIIEETLTEFSQWAQEMVFSPTIQKLKNSLEQIRQEEIRKHLKSLSEDEADKVEKITMNIMNKIIKIPVLQLKAACKRDEANTLAEVLHDLFDLEKTNTTKK</sequence>
<dbReference type="InterPro" id="IPR015896">
    <property type="entry name" value="4pyrrol_synth_GluRdtase_dimer"/>
</dbReference>
<dbReference type="InterPro" id="IPR006151">
    <property type="entry name" value="Shikm_DH/Glu-tRNA_Rdtase"/>
</dbReference>
<comment type="subunit">
    <text evidence="8">Homodimer.</text>
</comment>
<evidence type="ECO:0000256" key="3">
    <source>
        <dbReference type="ARBA" id="ARBA00012970"/>
    </source>
</evidence>
<proteinExistence type="inferred from homology"/>
<dbReference type="SUPFAM" id="SSF69075">
    <property type="entry name" value="Glutamyl tRNA-reductase dimerization domain"/>
    <property type="match status" value="1"/>
</dbReference>
<feature type="domain" description="Glutamyl-tRNA reductase N-terminal" evidence="12">
    <location>
        <begin position="8"/>
        <end position="157"/>
    </location>
</feature>
<feature type="domain" description="Tetrapyrrole biosynthesis glutamyl-tRNA reductase dimerisation" evidence="10">
    <location>
        <begin position="318"/>
        <end position="413"/>
    </location>
</feature>
<dbReference type="HAMAP" id="MF_00087">
    <property type="entry name" value="Glu_tRNA_reductase"/>
    <property type="match status" value="1"/>
</dbReference>
<comment type="pathway">
    <text evidence="1 8 9">Porphyrin-containing compound metabolism; protoporphyrin-IX biosynthesis; 5-aminolevulinate from L-glutamyl-tRNA(Glu): step 1/2.</text>
</comment>
<evidence type="ECO:0000259" key="10">
    <source>
        <dbReference type="Pfam" id="PF00745"/>
    </source>
</evidence>
<comment type="function">
    <text evidence="8">Catalyzes the NADPH-dependent reduction of glutamyl-tRNA(Glu) to glutamate 1-semialdehyde (GSA).</text>
</comment>
<dbReference type="Gene3D" id="3.30.460.30">
    <property type="entry name" value="Glutamyl-tRNA reductase, N-terminal domain"/>
    <property type="match status" value="1"/>
</dbReference>
<evidence type="ECO:0000256" key="2">
    <source>
        <dbReference type="ARBA" id="ARBA00005916"/>
    </source>
</evidence>
<feature type="domain" description="Quinate/shikimate 5-dehydrogenase/glutamyl-tRNA reductase" evidence="11">
    <location>
        <begin position="173"/>
        <end position="301"/>
    </location>
</feature>
<dbReference type="Gene3D" id="3.40.50.720">
    <property type="entry name" value="NAD(P)-binding Rossmann-like Domain"/>
    <property type="match status" value="1"/>
</dbReference>
<evidence type="ECO:0000256" key="5">
    <source>
        <dbReference type="ARBA" id="ARBA00023002"/>
    </source>
</evidence>
<gene>
    <name evidence="8 13" type="primary">hemA</name>
    <name evidence="13" type="ORF">GCM10023331_32890</name>
</gene>
<evidence type="ECO:0000256" key="4">
    <source>
        <dbReference type="ARBA" id="ARBA00022857"/>
    </source>
</evidence>
<dbReference type="InterPro" id="IPR015895">
    <property type="entry name" value="4pyrrol_synth_GluRdtase_N"/>
</dbReference>
<keyword evidence="5 8" id="KW-0560">Oxidoreductase</keyword>
<dbReference type="InterPro" id="IPR036291">
    <property type="entry name" value="NAD(P)-bd_dom_sf"/>
</dbReference>
<evidence type="ECO:0000313" key="14">
    <source>
        <dbReference type="Proteomes" id="UP001500298"/>
    </source>
</evidence>
<feature type="binding site" evidence="8">
    <location>
        <begin position="51"/>
        <end position="54"/>
    </location>
    <ligand>
        <name>substrate</name>
    </ligand>
</feature>
<feature type="site" description="Important for activity" evidence="8">
    <location>
        <position position="100"/>
    </location>
</feature>
<keyword evidence="4 8" id="KW-0521">NADP</keyword>
<feature type="binding site" evidence="8">
    <location>
        <begin position="190"/>
        <end position="195"/>
    </location>
    <ligand>
        <name>NADP(+)</name>
        <dbReference type="ChEBI" id="CHEBI:58349"/>
    </ligand>
</feature>
<dbReference type="EMBL" id="BAABJX010000052">
    <property type="protein sequence ID" value="GAA4845533.1"/>
    <property type="molecule type" value="Genomic_DNA"/>
</dbReference>
<protein>
    <recommendedName>
        <fullName evidence="3 8">Glutamyl-tRNA reductase</fullName>
        <shortName evidence="8">GluTR</shortName>
        <ecNumber evidence="3 8">1.2.1.70</ecNumber>
    </recommendedName>
</protein>
<keyword evidence="14" id="KW-1185">Reference proteome</keyword>
<dbReference type="RefSeq" id="WP_345373768.1">
    <property type="nucleotide sequence ID" value="NZ_BAABJX010000052.1"/>
</dbReference>
<dbReference type="SUPFAM" id="SSF69742">
    <property type="entry name" value="Glutamyl tRNA-reductase catalytic, N-terminal domain"/>
    <property type="match status" value="1"/>
</dbReference>
<feature type="binding site" evidence="8">
    <location>
        <position position="121"/>
    </location>
    <ligand>
        <name>substrate</name>
    </ligand>
</feature>
<evidence type="ECO:0000256" key="7">
    <source>
        <dbReference type="ARBA" id="ARBA00047464"/>
    </source>
</evidence>
<dbReference type="CDD" id="cd05213">
    <property type="entry name" value="NAD_bind_Glutamyl_tRNA_reduct"/>
    <property type="match status" value="1"/>
</dbReference>
<dbReference type="PIRSF" id="PIRSF000445">
    <property type="entry name" value="4pyrrol_synth_GluRdtase"/>
    <property type="match status" value="1"/>
</dbReference>
<feature type="active site" description="Nucleophile" evidence="8">
    <location>
        <position position="52"/>
    </location>
</feature>
<dbReference type="InterPro" id="IPR036343">
    <property type="entry name" value="GluRdtase_N_sf"/>
</dbReference>
<comment type="caution">
    <text evidence="13">The sequence shown here is derived from an EMBL/GenBank/DDBJ whole genome shotgun (WGS) entry which is preliminary data.</text>
</comment>
<comment type="catalytic activity">
    <reaction evidence="7 8 9">
        <text>(S)-4-amino-5-oxopentanoate + tRNA(Glu) + NADP(+) = L-glutamyl-tRNA(Glu) + NADPH + H(+)</text>
        <dbReference type="Rhea" id="RHEA:12344"/>
        <dbReference type="Rhea" id="RHEA-COMP:9663"/>
        <dbReference type="Rhea" id="RHEA-COMP:9680"/>
        <dbReference type="ChEBI" id="CHEBI:15378"/>
        <dbReference type="ChEBI" id="CHEBI:57501"/>
        <dbReference type="ChEBI" id="CHEBI:57783"/>
        <dbReference type="ChEBI" id="CHEBI:58349"/>
        <dbReference type="ChEBI" id="CHEBI:78442"/>
        <dbReference type="ChEBI" id="CHEBI:78520"/>
        <dbReference type="EC" id="1.2.1.70"/>
    </reaction>
</comment>
<dbReference type="NCBIfam" id="TIGR01035">
    <property type="entry name" value="hemA"/>
    <property type="match status" value="1"/>
</dbReference>
<name>A0ABP9DKT9_9BACT</name>
<evidence type="ECO:0000256" key="6">
    <source>
        <dbReference type="ARBA" id="ARBA00023244"/>
    </source>
</evidence>
<evidence type="ECO:0000256" key="9">
    <source>
        <dbReference type="RuleBase" id="RU000584"/>
    </source>
</evidence>
<keyword evidence="6 8" id="KW-0627">Porphyrin biosynthesis</keyword>
<evidence type="ECO:0000256" key="1">
    <source>
        <dbReference type="ARBA" id="ARBA00005059"/>
    </source>
</evidence>
<dbReference type="Pfam" id="PF00745">
    <property type="entry name" value="GlutR_dimer"/>
    <property type="match status" value="1"/>
</dbReference>
<accession>A0ABP9DKT9</accession>
<dbReference type="PANTHER" id="PTHR43013:SF1">
    <property type="entry name" value="GLUTAMYL-TRNA REDUCTASE"/>
    <property type="match status" value="1"/>
</dbReference>
<dbReference type="Proteomes" id="UP001500298">
    <property type="component" value="Unassembled WGS sequence"/>
</dbReference>
<evidence type="ECO:0000256" key="8">
    <source>
        <dbReference type="HAMAP-Rule" id="MF_00087"/>
    </source>
</evidence>
<dbReference type="Pfam" id="PF05201">
    <property type="entry name" value="GlutR_N"/>
    <property type="match status" value="1"/>
</dbReference>
<reference evidence="14" key="1">
    <citation type="journal article" date="2019" name="Int. J. Syst. Evol. Microbiol.">
        <title>The Global Catalogue of Microorganisms (GCM) 10K type strain sequencing project: providing services to taxonomists for standard genome sequencing and annotation.</title>
        <authorList>
            <consortium name="The Broad Institute Genomics Platform"/>
            <consortium name="The Broad Institute Genome Sequencing Center for Infectious Disease"/>
            <person name="Wu L."/>
            <person name="Ma J."/>
        </authorList>
    </citation>
    <scope>NUCLEOTIDE SEQUENCE [LARGE SCALE GENOMIC DNA]</scope>
    <source>
        <strain evidence="14">JCM 18326</strain>
    </source>
</reference>
<evidence type="ECO:0000259" key="12">
    <source>
        <dbReference type="Pfam" id="PF05201"/>
    </source>
</evidence>
<dbReference type="Pfam" id="PF01488">
    <property type="entry name" value="Shikimate_DH"/>
    <property type="match status" value="1"/>
</dbReference>
<feature type="binding site" evidence="8">
    <location>
        <begin position="115"/>
        <end position="117"/>
    </location>
    <ligand>
        <name>substrate</name>
    </ligand>
</feature>
<feature type="binding site" evidence="8">
    <location>
        <position position="110"/>
    </location>
    <ligand>
        <name>substrate</name>
    </ligand>
</feature>
<dbReference type="InterPro" id="IPR000343">
    <property type="entry name" value="4pyrrol_synth_GluRdtase"/>
</dbReference>
<comment type="similarity">
    <text evidence="2 8 9">Belongs to the glutamyl-tRNA reductase family.</text>
</comment>
<dbReference type="PANTHER" id="PTHR43013">
    <property type="entry name" value="GLUTAMYL-TRNA REDUCTASE"/>
    <property type="match status" value="1"/>
</dbReference>
<evidence type="ECO:0000259" key="11">
    <source>
        <dbReference type="Pfam" id="PF01488"/>
    </source>
</evidence>
<comment type="domain">
    <text evidence="8">Possesses an unusual extended V-shaped dimeric structure with each monomer consisting of three distinct domains arranged along a curved 'spinal' alpha-helix. The N-terminal catalytic domain specifically recognizes the glutamate moiety of the substrate. The second domain is the NADPH-binding domain, and the third C-terminal domain is responsible for dimerization.</text>
</comment>
<dbReference type="EC" id="1.2.1.70" evidence="3 8"/>
<evidence type="ECO:0000313" key="13">
    <source>
        <dbReference type="EMBL" id="GAA4845533.1"/>
    </source>
</evidence>